<name>A0A4Y9QQE7_9MICO</name>
<accession>A0A4Y9QQE7</accession>
<evidence type="ECO:0000313" key="2">
    <source>
        <dbReference type="EMBL" id="TFV94854.1"/>
    </source>
</evidence>
<reference evidence="2 3" key="1">
    <citation type="journal article" date="2018" name="J. Microbiol.">
        <title>Leifsonia flava sp. nov., a novel actinobacterium isolated from the rhizosphere of Aquilegia viridiflora.</title>
        <authorList>
            <person name="Cai Y."/>
            <person name="Tao W.Z."/>
            <person name="Ma Y.J."/>
            <person name="Cheng J."/>
            <person name="Zhang M.Y."/>
            <person name="Zhang Y.X."/>
        </authorList>
    </citation>
    <scope>NUCLEOTIDE SEQUENCE [LARGE SCALE GENOMIC DNA]</scope>
    <source>
        <strain evidence="2 3">SYP-B2174</strain>
    </source>
</reference>
<dbReference type="InterPro" id="IPR000182">
    <property type="entry name" value="GNAT_dom"/>
</dbReference>
<dbReference type="PROSITE" id="PS51186">
    <property type="entry name" value="GNAT"/>
    <property type="match status" value="1"/>
</dbReference>
<dbReference type="CDD" id="cd04301">
    <property type="entry name" value="NAT_SF"/>
    <property type="match status" value="1"/>
</dbReference>
<evidence type="ECO:0000259" key="1">
    <source>
        <dbReference type="PROSITE" id="PS51186"/>
    </source>
</evidence>
<evidence type="ECO:0000313" key="3">
    <source>
        <dbReference type="Proteomes" id="UP000298127"/>
    </source>
</evidence>
<comment type="caution">
    <text evidence="2">The sequence shown here is derived from an EMBL/GenBank/DDBJ whole genome shotgun (WGS) entry which is preliminary data.</text>
</comment>
<dbReference type="RefSeq" id="WP_135121664.1">
    <property type="nucleotide sequence ID" value="NZ_SPQZ01000009.1"/>
</dbReference>
<feature type="domain" description="N-acetyltransferase" evidence="1">
    <location>
        <begin position="1"/>
        <end position="144"/>
    </location>
</feature>
<organism evidence="2 3">
    <name type="scientific">Orlajensenia leifsoniae</name>
    <dbReference type="NCBI Taxonomy" id="2561933"/>
    <lineage>
        <taxon>Bacteria</taxon>
        <taxon>Bacillati</taxon>
        <taxon>Actinomycetota</taxon>
        <taxon>Actinomycetes</taxon>
        <taxon>Micrococcales</taxon>
        <taxon>Microbacteriaceae</taxon>
        <taxon>Orlajensenia</taxon>
    </lineage>
</organism>
<protein>
    <submittedName>
        <fullName evidence="2">N-acetyltransferase</fullName>
    </submittedName>
</protein>
<dbReference type="AlphaFoldDB" id="A0A4Y9QQE7"/>
<dbReference type="Gene3D" id="3.40.630.30">
    <property type="match status" value="1"/>
</dbReference>
<dbReference type="EMBL" id="SPQZ01000009">
    <property type="protein sequence ID" value="TFV94854.1"/>
    <property type="molecule type" value="Genomic_DNA"/>
</dbReference>
<proteinExistence type="predicted"/>
<dbReference type="SUPFAM" id="SSF55729">
    <property type="entry name" value="Acyl-CoA N-acyltransferases (Nat)"/>
    <property type="match status" value="1"/>
</dbReference>
<keyword evidence="3" id="KW-1185">Reference proteome</keyword>
<dbReference type="Proteomes" id="UP000298127">
    <property type="component" value="Unassembled WGS sequence"/>
</dbReference>
<dbReference type="InterPro" id="IPR016181">
    <property type="entry name" value="Acyl_CoA_acyltransferase"/>
</dbReference>
<dbReference type="GO" id="GO:0016747">
    <property type="term" value="F:acyltransferase activity, transferring groups other than amino-acyl groups"/>
    <property type="evidence" value="ECO:0007669"/>
    <property type="project" value="InterPro"/>
</dbReference>
<keyword evidence="2" id="KW-0808">Transferase</keyword>
<gene>
    <name evidence="2" type="ORF">E4M00_17000</name>
</gene>
<sequence length="165" mass="17879">MIIRPERPDDVEAIDELTRTAFEPMSFSDGLEAPILHALRAAGDLTLSLVAVEDDLIVGHVAFSPVTIDGTHNSWFGLGPISVRADRQRQGAALTAEGIRLHREQGARGCALIGNPLVYSGMGFTGGTGVTYRDLDPRIIQTMVFRGLEPQGELRFATAFETEES</sequence>